<organism evidence="1 2">
    <name type="scientific">Spironucleus salmonicida</name>
    <dbReference type="NCBI Taxonomy" id="348837"/>
    <lineage>
        <taxon>Eukaryota</taxon>
        <taxon>Metamonada</taxon>
        <taxon>Diplomonadida</taxon>
        <taxon>Hexamitidae</taxon>
        <taxon>Hexamitinae</taxon>
        <taxon>Spironucleus</taxon>
    </lineage>
</organism>
<sequence length="130" mass="15130">MESSSFLEDSIISEKQSLFKRLKIRKQKSKKIINISIPAKLDRLEFTSSNIMMKLKVYLFPSLSNIIINQIITIDIHEPMSNIFFYLNLFDIQLINISLNVTINQQSVQSFSESNITKNCCFYAKKIKTQ</sequence>
<dbReference type="KEGG" id="ssao:94295256"/>
<accession>A0A9P8S229</accession>
<reference evidence="1 2" key="1">
    <citation type="journal article" date="2014" name="PLoS Genet.">
        <title>The Genome of Spironucleus salmonicida Highlights a Fish Pathogen Adapted to Fluctuating Environments.</title>
        <authorList>
            <person name="Xu F."/>
            <person name="Jerlstrom-Hultqvist J."/>
            <person name="Einarsson E."/>
            <person name="Astvaldsson A."/>
            <person name="Svard S.G."/>
            <person name="Andersson J.O."/>
        </authorList>
    </citation>
    <scope>NUCLEOTIDE SEQUENCE [LARGE SCALE GENOMIC DNA]</scope>
    <source>
        <strain evidence="1 2">ATCC 50377</strain>
    </source>
</reference>
<protein>
    <submittedName>
        <fullName evidence="1">Uncharacterized protein</fullName>
    </submittedName>
</protein>
<name>A0A9P8S229_9EUKA</name>
<comment type="caution">
    <text evidence="1">The sequence shown here is derived from an EMBL/GenBank/DDBJ whole genome shotgun (WGS) entry which is preliminary data.</text>
</comment>
<dbReference type="Proteomes" id="UP000018208">
    <property type="component" value="Unassembled WGS sequence"/>
</dbReference>
<dbReference type="AlphaFoldDB" id="A0A9P8S229"/>
<dbReference type="RefSeq" id="XP_067768652.1">
    <property type="nucleotide sequence ID" value="XM_067905170.1"/>
</dbReference>
<dbReference type="GeneID" id="94295256"/>
<gene>
    <name evidence="1" type="ORF">SS50377_21233</name>
</gene>
<evidence type="ECO:0000313" key="1">
    <source>
        <dbReference type="EMBL" id="KAH0577879.1"/>
    </source>
</evidence>
<evidence type="ECO:0000313" key="2">
    <source>
        <dbReference type="Proteomes" id="UP000018208"/>
    </source>
</evidence>
<keyword evidence="2" id="KW-1185">Reference proteome</keyword>
<proteinExistence type="predicted"/>
<dbReference type="EMBL" id="AUWU02000001">
    <property type="protein sequence ID" value="KAH0577879.1"/>
    <property type="molecule type" value="Genomic_DNA"/>
</dbReference>